<feature type="transmembrane region" description="Helical" evidence="8">
    <location>
        <begin position="316"/>
        <end position="340"/>
    </location>
</feature>
<feature type="transmembrane region" description="Helical" evidence="8">
    <location>
        <begin position="376"/>
        <end position="395"/>
    </location>
</feature>
<sequence length="547" mass="61518">MAKLHRSVYWGLFLLLFGMEFAAGYYVSHVIGYVHSDTMSRVANAFYVLYSRDPHLAAIGFVWNPLPSLIELVFLLPYRWFPALASSALAGVLMSSLFAGMTAVMLARAAAQFGLSRWFAVLFSLAFSCNPFMFLFGANGLSDAPFIFFTMYAVVHLSLWVRSRKVGSLIKLSFALALAFWTRYEAVPFGAAVALGIILIVMLIPTSDPNIEPLPRRNVVFRWFQIEGTWALALSPLIYSGLLWVGFNYLIMGDPLYFLRGDYSNVAQAEGLANEQQFVDMIGNPLLGLLFVAKKTAYYSVPLASVLLLRLWNRRFFVWDLAVLLLMFVSIIALQFLMLMKGSSYGWFRYFMYVLPITVAWLPYELSRVKRSVINYGIVLVGMALTAVILTKALLDPAIAPDENKFLHARQYAASQQIEKEVARYLDTELAGHQILMDSYSAYSVILNSRHPEKFLITSDTEFDDALKDPVGSGIDYIVSPKPDKSSAKSAEERTYPGFYEHGTSWTVLDKEIGGKWRLYKVIRNPEEVKDGGTNAARNIGRYPGVQ</sequence>
<dbReference type="Proteomes" id="UP000730618">
    <property type="component" value="Unassembled WGS sequence"/>
</dbReference>
<keyword evidence="7 8" id="KW-0472">Membrane</keyword>
<dbReference type="PANTHER" id="PTHR33908:SF11">
    <property type="entry name" value="MEMBRANE PROTEIN"/>
    <property type="match status" value="1"/>
</dbReference>
<feature type="transmembrane region" description="Helical" evidence="8">
    <location>
        <begin position="12"/>
        <end position="34"/>
    </location>
</feature>
<feature type="transmembrane region" description="Helical" evidence="8">
    <location>
        <begin position="190"/>
        <end position="207"/>
    </location>
</feature>
<dbReference type="PANTHER" id="PTHR33908">
    <property type="entry name" value="MANNOSYLTRANSFERASE YKCB-RELATED"/>
    <property type="match status" value="1"/>
</dbReference>
<feature type="transmembrane region" description="Helical" evidence="8">
    <location>
        <begin position="118"/>
        <end position="138"/>
    </location>
</feature>
<evidence type="ECO:0000256" key="8">
    <source>
        <dbReference type="SAM" id="Phobius"/>
    </source>
</evidence>
<dbReference type="InterPro" id="IPR050297">
    <property type="entry name" value="LipidA_mod_glycosyltrf_83"/>
</dbReference>
<evidence type="ECO:0000256" key="5">
    <source>
        <dbReference type="ARBA" id="ARBA00022692"/>
    </source>
</evidence>
<feature type="transmembrane region" description="Helical" evidence="8">
    <location>
        <begin position="55"/>
        <end position="78"/>
    </location>
</feature>
<evidence type="ECO:0008006" key="11">
    <source>
        <dbReference type="Google" id="ProtNLM"/>
    </source>
</evidence>
<keyword evidence="2" id="KW-1003">Cell membrane</keyword>
<evidence type="ECO:0000313" key="9">
    <source>
        <dbReference type="EMBL" id="CAG7646735.1"/>
    </source>
</evidence>
<protein>
    <recommendedName>
        <fullName evidence="11">Glycosyltransferase RgtA/B/C/D-like domain-containing protein</fullName>
    </recommendedName>
</protein>
<feature type="transmembrane region" description="Helical" evidence="8">
    <location>
        <begin position="228"/>
        <end position="251"/>
    </location>
</feature>
<keyword evidence="4" id="KW-0808">Transferase</keyword>
<evidence type="ECO:0000256" key="2">
    <source>
        <dbReference type="ARBA" id="ARBA00022475"/>
    </source>
</evidence>
<keyword evidence="3" id="KW-0328">Glycosyltransferase</keyword>
<keyword evidence="10" id="KW-1185">Reference proteome</keyword>
<keyword evidence="6 8" id="KW-1133">Transmembrane helix</keyword>
<dbReference type="RefSeq" id="WP_218100110.1">
    <property type="nucleotide sequence ID" value="NZ_CAJVCE010000010.1"/>
</dbReference>
<dbReference type="EMBL" id="CAJVCE010000010">
    <property type="protein sequence ID" value="CAG7646735.1"/>
    <property type="molecule type" value="Genomic_DNA"/>
</dbReference>
<feature type="transmembrane region" description="Helical" evidence="8">
    <location>
        <begin position="84"/>
        <end position="106"/>
    </location>
</feature>
<keyword evidence="5 8" id="KW-0812">Transmembrane</keyword>
<evidence type="ECO:0000256" key="4">
    <source>
        <dbReference type="ARBA" id="ARBA00022679"/>
    </source>
</evidence>
<evidence type="ECO:0000256" key="3">
    <source>
        <dbReference type="ARBA" id="ARBA00022676"/>
    </source>
</evidence>
<organism evidence="9 10">
    <name type="scientific">Paenibacillus allorhizosphaerae</name>
    <dbReference type="NCBI Taxonomy" id="2849866"/>
    <lineage>
        <taxon>Bacteria</taxon>
        <taxon>Bacillati</taxon>
        <taxon>Bacillota</taxon>
        <taxon>Bacilli</taxon>
        <taxon>Bacillales</taxon>
        <taxon>Paenibacillaceae</taxon>
        <taxon>Paenibacillus</taxon>
    </lineage>
</organism>
<accession>A0ABM8VKG8</accession>
<evidence type="ECO:0000256" key="7">
    <source>
        <dbReference type="ARBA" id="ARBA00023136"/>
    </source>
</evidence>
<comment type="caution">
    <text evidence="9">The sequence shown here is derived from an EMBL/GenBank/DDBJ whole genome shotgun (WGS) entry which is preliminary data.</text>
</comment>
<reference evidence="9 10" key="1">
    <citation type="submission" date="2021-06" db="EMBL/GenBank/DDBJ databases">
        <authorList>
            <person name="Criscuolo A."/>
        </authorList>
    </citation>
    <scope>NUCLEOTIDE SEQUENCE [LARGE SCALE GENOMIC DNA]</scope>
    <source>
        <strain evidence="10">CIP 111802</strain>
    </source>
</reference>
<feature type="transmembrane region" description="Helical" evidence="8">
    <location>
        <begin position="144"/>
        <end position="161"/>
    </location>
</feature>
<gene>
    <name evidence="9" type="ORF">PAECIP111802_03818</name>
</gene>
<name>A0ABM8VKG8_9BACL</name>
<proteinExistence type="predicted"/>
<feature type="transmembrane region" description="Helical" evidence="8">
    <location>
        <begin position="346"/>
        <end position="364"/>
    </location>
</feature>
<feature type="transmembrane region" description="Helical" evidence="8">
    <location>
        <begin position="286"/>
        <end position="309"/>
    </location>
</feature>
<comment type="subcellular location">
    <subcellularLocation>
        <location evidence="1">Cell membrane</location>
        <topology evidence="1">Multi-pass membrane protein</topology>
    </subcellularLocation>
</comment>
<evidence type="ECO:0000256" key="1">
    <source>
        <dbReference type="ARBA" id="ARBA00004651"/>
    </source>
</evidence>
<evidence type="ECO:0000313" key="10">
    <source>
        <dbReference type="Proteomes" id="UP000730618"/>
    </source>
</evidence>
<evidence type="ECO:0000256" key="6">
    <source>
        <dbReference type="ARBA" id="ARBA00022989"/>
    </source>
</evidence>